<protein>
    <submittedName>
        <fullName evidence="2">Uncharacterized protein</fullName>
    </submittedName>
</protein>
<reference evidence="2" key="1">
    <citation type="submission" date="2021-04" db="EMBL/GenBank/DDBJ databases">
        <title>Genome based classification of Actinospica acidithermotolerans sp. nov., an actinobacterium isolated from an Indonesian hot spring.</title>
        <authorList>
            <person name="Kusuma A.B."/>
            <person name="Putra K.E."/>
            <person name="Nafisah S."/>
            <person name="Loh J."/>
            <person name="Nouioui I."/>
            <person name="Goodfellow M."/>
        </authorList>
    </citation>
    <scope>NUCLEOTIDE SEQUENCE</scope>
    <source>
        <strain evidence="2">DSM 45618</strain>
    </source>
</reference>
<dbReference type="Proteomes" id="UP000677913">
    <property type="component" value="Unassembled WGS sequence"/>
</dbReference>
<dbReference type="EMBL" id="JAGSXH010000157">
    <property type="protein sequence ID" value="MBS2966507.1"/>
    <property type="molecule type" value="Genomic_DNA"/>
</dbReference>
<feature type="compositionally biased region" description="Polar residues" evidence="1">
    <location>
        <begin position="63"/>
        <end position="76"/>
    </location>
</feature>
<gene>
    <name evidence="2" type="ORF">KGA66_25935</name>
</gene>
<dbReference type="AlphaFoldDB" id="A0A8J7WU39"/>
<feature type="non-terminal residue" evidence="2">
    <location>
        <position position="1"/>
    </location>
</feature>
<feature type="region of interest" description="Disordered" evidence="1">
    <location>
        <begin position="1"/>
        <end position="76"/>
    </location>
</feature>
<proteinExistence type="predicted"/>
<evidence type="ECO:0000313" key="3">
    <source>
        <dbReference type="Proteomes" id="UP000677913"/>
    </source>
</evidence>
<evidence type="ECO:0000256" key="1">
    <source>
        <dbReference type="SAM" id="MobiDB-lite"/>
    </source>
</evidence>
<organism evidence="2 3">
    <name type="scientific">Actinocrinis puniceicyclus</name>
    <dbReference type="NCBI Taxonomy" id="977794"/>
    <lineage>
        <taxon>Bacteria</taxon>
        <taxon>Bacillati</taxon>
        <taxon>Actinomycetota</taxon>
        <taxon>Actinomycetes</taxon>
        <taxon>Catenulisporales</taxon>
        <taxon>Actinospicaceae</taxon>
        <taxon>Actinocrinis</taxon>
    </lineage>
</organism>
<keyword evidence="3" id="KW-1185">Reference proteome</keyword>
<accession>A0A8J7WU39</accession>
<dbReference type="RefSeq" id="WP_211471648.1">
    <property type="nucleotide sequence ID" value="NZ_JAGSXH010000157.1"/>
</dbReference>
<name>A0A8J7WU39_9ACTN</name>
<comment type="caution">
    <text evidence="2">The sequence shown here is derived from an EMBL/GenBank/DDBJ whole genome shotgun (WGS) entry which is preliminary data.</text>
</comment>
<evidence type="ECO:0000313" key="2">
    <source>
        <dbReference type="EMBL" id="MBS2966507.1"/>
    </source>
</evidence>
<sequence>AIRCAGNTPPERFTPRPHPSTASSTTIRDTEAVSRPTPSMSVNGAIGTALELTPERYRPDPETSGNNLIRALNPSS</sequence>